<evidence type="ECO:0000313" key="2">
    <source>
        <dbReference type="Proteomes" id="UP000199159"/>
    </source>
</evidence>
<sequence>MSKYSQAAIKAVQLVNTGVVESPIHAWERATSELFGPGSWGQKKGCPKNSFLGLCEEGLVENIPRGTYISRKNSKNKDYAIKAVNIVREQPNLLDDLTELWKQVTEGNGISYNYQLDVVKELIEKKYIKI</sequence>
<dbReference type="InterPro" id="IPR053917">
    <property type="entry name" value="DUF6979"/>
</dbReference>
<accession>A0A1H0PPG9</accession>
<dbReference type="RefSeq" id="WP_090849437.1">
    <property type="nucleotide sequence ID" value="NZ_FNJU01000001.1"/>
</dbReference>
<organism evidence="1 2">
    <name type="scientific">Litchfieldia salsa</name>
    <dbReference type="NCBI Taxonomy" id="930152"/>
    <lineage>
        <taxon>Bacteria</taxon>
        <taxon>Bacillati</taxon>
        <taxon>Bacillota</taxon>
        <taxon>Bacilli</taxon>
        <taxon>Bacillales</taxon>
        <taxon>Bacillaceae</taxon>
        <taxon>Litchfieldia</taxon>
    </lineage>
</organism>
<dbReference type="EMBL" id="FNJU01000001">
    <property type="protein sequence ID" value="SDP06476.1"/>
    <property type="molecule type" value="Genomic_DNA"/>
</dbReference>
<protein>
    <submittedName>
        <fullName evidence="1">Uncharacterized protein</fullName>
    </submittedName>
</protein>
<reference evidence="2" key="1">
    <citation type="submission" date="2016-10" db="EMBL/GenBank/DDBJ databases">
        <authorList>
            <person name="Varghese N."/>
            <person name="Submissions S."/>
        </authorList>
    </citation>
    <scope>NUCLEOTIDE SEQUENCE [LARGE SCALE GENOMIC DNA]</scope>
    <source>
        <strain evidence="2">IBRC-M10078</strain>
    </source>
</reference>
<dbReference type="Pfam" id="PF22399">
    <property type="entry name" value="DUF6979"/>
    <property type="match status" value="1"/>
</dbReference>
<dbReference type="OrthoDB" id="5586840at2"/>
<evidence type="ECO:0000313" key="1">
    <source>
        <dbReference type="EMBL" id="SDP06476.1"/>
    </source>
</evidence>
<name>A0A1H0PPG9_9BACI</name>
<dbReference type="Proteomes" id="UP000199159">
    <property type="component" value="Unassembled WGS sequence"/>
</dbReference>
<dbReference type="AlphaFoldDB" id="A0A1H0PPG9"/>
<dbReference type="STRING" id="930152.SAMN05216565_101393"/>
<keyword evidence="2" id="KW-1185">Reference proteome</keyword>
<proteinExistence type="predicted"/>
<gene>
    <name evidence="1" type="ORF">SAMN05216565_101393</name>
</gene>